<name>A0ABS8WCB3_9GAMM</name>
<keyword evidence="2" id="KW-1185">Reference proteome</keyword>
<dbReference type="EMBL" id="JAIMJA010000010">
    <property type="protein sequence ID" value="MCE2595401.1"/>
    <property type="molecule type" value="Genomic_DNA"/>
</dbReference>
<protein>
    <submittedName>
        <fullName evidence="1">Uncharacterized protein</fullName>
    </submittedName>
</protein>
<evidence type="ECO:0000313" key="2">
    <source>
        <dbReference type="Proteomes" id="UP001201273"/>
    </source>
</evidence>
<reference evidence="1 2" key="1">
    <citation type="journal article" date="2022" name="Environ. Microbiol. Rep.">
        <title>Eco-phylogenetic analyses reveal divergent evolution of vitamin B12 metabolism in the marine bacterial family 'Psychromonadaceae'.</title>
        <authorList>
            <person name="Jin X."/>
            <person name="Yang Y."/>
            <person name="Cao H."/>
            <person name="Gao B."/>
            <person name="Zhao Z."/>
        </authorList>
    </citation>
    <scope>NUCLEOTIDE SEQUENCE [LARGE SCALE GENOMIC DNA]</scope>
    <source>
        <strain evidence="1 2">MKS20</strain>
    </source>
</reference>
<evidence type="ECO:0000313" key="1">
    <source>
        <dbReference type="EMBL" id="MCE2595401.1"/>
    </source>
</evidence>
<proteinExistence type="predicted"/>
<accession>A0ABS8WCB3</accession>
<dbReference type="Proteomes" id="UP001201273">
    <property type="component" value="Unassembled WGS sequence"/>
</dbReference>
<sequence>MKFHSDSLGDYFAWKVSEVTYRELGKVEVATELLDNIDDRMYSFEDDDEFEEYLAAYLSEGWQAPRGVISNTNYTAKMHNKAKHN</sequence>
<organism evidence="1 2">
    <name type="scientific">Motilimonas cestriensis</name>
    <dbReference type="NCBI Taxonomy" id="2742685"/>
    <lineage>
        <taxon>Bacteria</taxon>
        <taxon>Pseudomonadati</taxon>
        <taxon>Pseudomonadota</taxon>
        <taxon>Gammaproteobacteria</taxon>
        <taxon>Alteromonadales</taxon>
        <taxon>Alteromonadales genera incertae sedis</taxon>
        <taxon>Motilimonas</taxon>
    </lineage>
</organism>
<comment type="caution">
    <text evidence="1">The sequence shown here is derived from an EMBL/GenBank/DDBJ whole genome shotgun (WGS) entry which is preliminary data.</text>
</comment>
<gene>
    <name evidence="1" type="ORF">K6Y31_11295</name>
</gene>
<dbReference type="RefSeq" id="WP_233052885.1">
    <property type="nucleotide sequence ID" value="NZ_JAIMJA010000010.1"/>
</dbReference>